<protein>
    <submittedName>
        <fullName evidence="2">Uncharacterized protein</fullName>
    </submittedName>
</protein>
<feature type="region of interest" description="Disordered" evidence="1">
    <location>
        <begin position="1"/>
        <end position="28"/>
    </location>
</feature>
<name>A0ABS4TG90_9PSEU</name>
<dbReference type="Proteomes" id="UP001519332">
    <property type="component" value="Unassembled WGS sequence"/>
</dbReference>
<accession>A0ABS4TG90</accession>
<proteinExistence type="predicted"/>
<dbReference type="RefSeq" id="WP_209639845.1">
    <property type="nucleotide sequence ID" value="NZ_JAGINW010000001.1"/>
</dbReference>
<feature type="region of interest" description="Disordered" evidence="1">
    <location>
        <begin position="45"/>
        <end position="64"/>
    </location>
</feature>
<feature type="compositionally biased region" description="Basic and acidic residues" evidence="1">
    <location>
        <begin position="45"/>
        <end position="55"/>
    </location>
</feature>
<evidence type="ECO:0000313" key="2">
    <source>
        <dbReference type="EMBL" id="MBP2323443.1"/>
    </source>
</evidence>
<dbReference type="EMBL" id="JAGINW010000001">
    <property type="protein sequence ID" value="MBP2323443.1"/>
    <property type="molecule type" value="Genomic_DNA"/>
</dbReference>
<evidence type="ECO:0000256" key="1">
    <source>
        <dbReference type="SAM" id="MobiDB-lite"/>
    </source>
</evidence>
<organism evidence="2 3">
    <name type="scientific">Kibdelosporangium banguiense</name>
    <dbReference type="NCBI Taxonomy" id="1365924"/>
    <lineage>
        <taxon>Bacteria</taxon>
        <taxon>Bacillati</taxon>
        <taxon>Actinomycetota</taxon>
        <taxon>Actinomycetes</taxon>
        <taxon>Pseudonocardiales</taxon>
        <taxon>Pseudonocardiaceae</taxon>
        <taxon>Kibdelosporangium</taxon>
    </lineage>
</organism>
<comment type="caution">
    <text evidence="2">The sequence shown here is derived from an EMBL/GenBank/DDBJ whole genome shotgun (WGS) entry which is preliminary data.</text>
</comment>
<sequence length="64" mass="6981">MPGESHGRLLGGRAEHVGAASADRARQGEPGLIRDWKLLRRFGSESERPGLEGRHPVLGVDRLL</sequence>
<evidence type="ECO:0000313" key="3">
    <source>
        <dbReference type="Proteomes" id="UP001519332"/>
    </source>
</evidence>
<reference evidence="2 3" key="1">
    <citation type="submission" date="2021-03" db="EMBL/GenBank/DDBJ databases">
        <title>Sequencing the genomes of 1000 actinobacteria strains.</title>
        <authorList>
            <person name="Klenk H.-P."/>
        </authorList>
    </citation>
    <scope>NUCLEOTIDE SEQUENCE [LARGE SCALE GENOMIC DNA]</scope>
    <source>
        <strain evidence="2 3">DSM 46670</strain>
    </source>
</reference>
<gene>
    <name evidence="2" type="ORF">JOF56_003828</name>
</gene>
<keyword evidence="3" id="KW-1185">Reference proteome</keyword>